<evidence type="ECO:0000313" key="2">
    <source>
        <dbReference type="Proteomes" id="UP001138751"/>
    </source>
</evidence>
<dbReference type="InterPro" id="IPR018714">
    <property type="entry name" value="DUF2237"/>
</dbReference>
<name>A0A9X9X2R4_9PROT</name>
<dbReference type="Proteomes" id="UP001138751">
    <property type="component" value="Unassembled WGS sequence"/>
</dbReference>
<dbReference type="RefSeq" id="WP_211864094.1">
    <property type="nucleotide sequence ID" value="NZ_JAAEDM010000083.1"/>
</dbReference>
<evidence type="ECO:0000313" key="1">
    <source>
        <dbReference type="EMBL" id="MBR0673693.1"/>
    </source>
</evidence>
<proteinExistence type="predicted"/>
<accession>A0A9X9X2R4</accession>
<dbReference type="AlphaFoldDB" id="A0A9X9X2R4"/>
<dbReference type="EMBL" id="JAAEDM010000083">
    <property type="protein sequence ID" value="MBR0673693.1"/>
    <property type="molecule type" value="Genomic_DNA"/>
</dbReference>
<dbReference type="Gene3D" id="3.30.56.110">
    <property type="entry name" value="Protein of unknown function DUF2237"/>
    <property type="match status" value="1"/>
</dbReference>
<keyword evidence="2" id="KW-1185">Reference proteome</keyword>
<reference evidence="1" key="2">
    <citation type="journal article" date="2021" name="Syst. Appl. Microbiol.">
        <title>Roseomonas hellenica sp. nov., isolated from roots of wild-growing Alkanna tinctoria.</title>
        <authorList>
            <person name="Rat A."/>
            <person name="Naranjo H.D."/>
            <person name="Lebbe L."/>
            <person name="Cnockaert M."/>
            <person name="Krigas N."/>
            <person name="Grigoriadou K."/>
            <person name="Maloupa E."/>
            <person name="Willems A."/>
        </authorList>
    </citation>
    <scope>NUCLEOTIDE SEQUENCE</scope>
    <source>
        <strain evidence="1">LMG 31231</strain>
    </source>
</reference>
<dbReference type="Pfam" id="PF09996">
    <property type="entry name" value="DUF2237"/>
    <property type="match status" value="1"/>
</dbReference>
<gene>
    <name evidence="1" type="ORF">GXW76_21145</name>
</gene>
<dbReference type="PANTHER" id="PTHR37466">
    <property type="entry name" value="SLR1628 PROTEIN"/>
    <property type="match status" value="1"/>
</dbReference>
<reference evidence="1" key="1">
    <citation type="submission" date="2020-01" db="EMBL/GenBank/DDBJ databases">
        <authorList>
            <person name="Rat A."/>
        </authorList>
    </citation>
    <scope>NUCLEOTIDE SEQUENCE</scope>
    <source>
        <strain evidence="1">LMG 31231</strain>
    </source>
</reference>
<sequence>MDDLFDRRDGRPRARNVLGGTLLPCSVAPLTGFFRDGCCNTGPEDAGLHVVCAEMTAEFLDFSRAAGNDLSTPRPEYGFAGLQPGDRWCLCAARWEEARLAGFAPPVLLEATHEGALRVTTHAHLTAHALDAG</sequence>
<organism evidence="1 2">
    <name type="scientific">Neoroseomonas soli</name>
    <dbReference type="NCBI Taxonomy" id="1081025"/>
    <lineage>
        <taxon>Bacteria</taxon>
        <taxon>Pseudomonadati</taxon>
        <taxon>Pseudomonadota</taxon>
        <taxon>Alphaproteobacteria</taxon>
        <taxon>Acetobacterales</taxon>
        <taxon>Acetobacteraceae</taxon>
        <taxon>Neoroseomonas</taxon>
    </lineage>
</organism>
<protein>
    <submittedName>
        <fullName evidence="1">DUF2237 domain-containing protein</fullName>
    </submittedName>
</protein>
<comment type="caution">
    <text evidence="1">The sequence shown here is derived from an EMBL/GenBank/DDBJ whole genome shotgun (WGS) entry which is preliminary data.</text>
</comment>
<dbReference type="PANTHER" id="PTHR37466:SF1">
    <property type="entry name" value="SLR1628 PROTEIN"/>
    <property type="match status" value="1"/>
</dbReference>